<reference evidence="4 5" key="1">
    <citation type="submission" date="2019-02" db="EMBL/GenBank/DDBJ databases">
        <title>Deep-cultivation of Planctomycetes and their phenomic and genomic characterization uncovers novel biology.</title>
        <authorList>
            <person name="Wiegand S."/>
            <person name="Jogler M."/>
            <person name="Boedeker C."/>
            <person name="Pinto D."/>
            <person name="Vollmers J."/>
            <person name="Rivas-Marin E."/>
            <person name="Kohn T."/>
            <person name="Peeters S.H."/>
            <person name="Heuer A."/>
            <person name="Rast P."/>
            <person name="Oberbeckmann S."/>
            <person name="Bunk B."/>
            <person name="Jeske O."/>
            <person name="Meyerdierks A."/>
            <person name="Storesund J.E."/>
            <person name="Kallscheuer N."/>
            <person name="Luecker S."/>
            <person name="Lage O.M."/>
            <person name="Pohl T."/>
            <person name="Merkel B.J."/>
            <person name="Hornburger P."/>
            <person name="Mueller R.-W."/>
            <person name="Bruemmer F."/>
            <person name="Labrenz M."/>
            <person name="Spormann A.M."/>
            <person name="Op den Camp H."/>
            <person name="Overmann J."/>
            <person name="Amann R."/>
            <person name="Jetten M.S.M."/>
            <person name="Mascher T."/>
            <person name="Medema M.H."/>
            <person name="Devos D.P."/>
            <person name="Kaster A.-K."/>
            <person name="Ovreas L."/>
            <person name="Rohde M."/>
            <person name="Galperin M.Y."/>
            <person name="Jogler C."/>
        </authorList>
    </citation>
    <scope>NUCLEOTIDE SEQUENCE [LARGE SCALE GENOMIC DNA]</scope>
    <source>
        <strain evidence="4 5">Q31a</strain>
    </source>
</reference>
<name>A0A518G3Q6_9BACT</name>
<feature type="chain" id="PRO_5022166581" evidence="2">
    <location>
        <begin position="25"/>
        <end position="239"/>
    </location>
</feature>
<feature type="region of interest" description="Disordered" evidence="1">
    <location>
        <begin position="216"/>
        <end position="239"/>
    </location>
</feature>
<dbReference type="Pfam" id="PF13202">
    <property type="entry name" value="EF-hand_5"/>
    <property type="match status" value="2"/>
</dbReference>
<dbReference type="OrthoDB" id="278651at2"/>
<dbReference type="PROSITE" id="PS00018">
    <property type="entry name" value="EF_HAND_1"/>
    <property type="match status" value="2"/>
</dbReference>
<gene>
    <name evidence="4" type="ORF">Q31a_15200</name>
</gene>
<feature type="domain" description="EF-hand" evidence="3">
    <location>
        <begin position="79"/>
        <end position="114"/>
    </location>
</feature>
<feature type="compositionally biased region" description="Basic and acidic residues" evidence="1">
    <location>
        <begin position="89"/>
        <end position="105"/>
    </location>
</feature>
<dbReference type="AlphaFoldDB" id="A0A518G3Q6"/>
<evidence type="ECO:0000256" key="2">
    <source>
        <dbReference type="SAM" id="SignalP"/>
    </source>
</evidence>
<dbReference type="Proteomes" id="UP000318017">
    <property type="component" value="Chromosome"/>
</dbReference>
<keyword evidence="2" id="KW-0732">Signal</keyword>
<evidence type="ECO:0000313" key="5">
    <source>
        <dbReference type="Proteomes" id="UP000318017"/>
    </source>
</evidence>
<feature type="compositionally biased region" description="Gly residues" evidence="1">
    <location>
        <begin position="108"/>
        <end position="118"/>
    </location>
</feature>
<feature type="compositionally biased region" description="Polar residues" evidence="1">
    <location>
        <begin position="52"/>
        <end position="62"/>
    </location>
</feature>
<dbReference type="PROSITE" id="PS50222">
    <property type="entry name" value="EF_HAND_2"/>
    <property type="match status" value="1"/>
</dbReference>
<feature type="compositionally biased region" description="Gly residues" evidence="1">
    <location>
        <begin position="30"/>
        <end position="50"/>
    </location>
</feature>
<protein>
    <submittedName>
        <fullName evidence="4">EF hand</fullName>
    </submittedName>
</protein>
<accession>A0A518G3Q6</accession>
<dbReference type="InterPro" id="IPR011992">
    <property type="entry name" value="EF-hand-dom_pair"/>
</dbReference>
<evidence type="ECO:0000256" key="1">
    <source>
        <dbReference type="SAM" id="MobiDB-lite"/>
    </source>
</evidence>
<proteinExistence type="predicted"/>
<dbReference type="EMBL" id="CP036298">
    <property type="protein sequence ID" value="QDV23222.1"/>
    <property type="molecule type" value="Genomic_DNA"/>
</dbReference>
<evidence type="ECO:0000313" key="4">
    <source>
        <dbReference type="EMBL" id="QDV23222.1"/>
    </source>
</evidence>
<sequence length="239" mass="24554" precursor="true">MKRLFLLTAFCVYALSFSDSYVNAQPPGGRPGSGGGRQSGPGGEGPGGRGQKMSNPAAQQTPPLLRIFDADGDGELSSEEIDAAANALRKLDQNRDGKLTAEELRPAGAGGRVPGGTAPGMRQSRERQGPGGPPGGGSPGGGRSGVGAASGRRGGDLAQTDAAFAEEIMAFDENMDGALGKSELPEHMHKAFASADANQDGALDEGERLVLASQFHRNSLNRTGDAPVNVPTQGRRPQH</sequence>
<feature type="compositionally biased region" description="Acidic residues" evidence="1">
    <location>
        <begin position="70"/>
        <end position="82"/>
    </location>
</feature>
<dbReference type="InterPro" id="IPR018247">
    <property type="entry name" value="EF_Hand_1_Ca_BS"/>
</dbReference>
<dbReference type="RefSeq" id="WP_145075941.1">
    <property type="nucleotide sequence ID" value="NZ_CP036298.1"/>
</dbReference>
<evidence type="ECO:0000259" key="3">
    <source>
        <dbReference type="PROSITE" id="PS50222"/>
    </source>
</evidence>
<feature type="compositionally biased region" description="Gly residues" evidence="1">
    <location>
        <begin position="134"/>
        <end position="145"/>
    </location>
</feature>
<feature type="signal peptide" evidence="2">
    <location>
        <begin position="1"/>
        <end position="24"/>
    </location>
</feature>
<dbReference type="SUPFAM" id="SSF47473">
    <property type="entry name" value="EF-hand"/>
    <property type="match status" value="1"/>
</dbReference>
<dbReference type="Gene3D" id="1.10.238.10">
    <property type="entry name" value="EF-hand"/>
    <property type="match status" value="1"/>
</dbReference>
<dbReference type="KEGG" id="ahel:Q31a_15200"/>
<dbReference type="GO" id="GO:0005509">
    <property type="term" value="F:calcium ion binding"/>
    <property type="evidence" value="ECO:0007669"/>
    <property type="project" value="InterPro"/>
</dbReference>
<feature type="region of interest" description="Disordered" evidence="1">
    <location>
        <begin position="22"/>
        <end position="160"/>
    </location>
</feature>
<organism evidence="4 5">
    <name type="scientific">Aureliella helgolandensis</name>
    <dbReference type="NCBI Taxonomy" id="2527968"/>
    <lineage>
        <taxon>Bacteria</taxon>
        <taxon>Pseudomonadati</taxon>
        <taxon>Planctomycetota</taxon>
        <taxon>Planctomycetia</taxon>
        <taxon>Pirellulales</taxon>
        <taxon>Pirellulaceae</taxon>
        <taxon>Aureliella</taxon>
    </lineage>
</organism>
<dbReference type="InterPro" id="IPR002048">
    <property type="entry name" value="EF_hand_dom"/>
</dbReference>
<keyword evidence="5" id="KW-1185">Reference proteome</keyword>